<accession>A0A5K7SGA3</accession>
<dbReference type="KEGG" id="anf:AQPE_4660"/>
<sequence>MKDWKKLRFWKIGRGGRLSSDSQKPFIEKLIERSISDD</sequence>
<organism evidence="1 2">
    <name type="scientific">Aquipluma nitroreducens</name>
    <dbReference type="NCBI Taxonomy" id="2010828"/>
    <lineage>
        <taxon>Bacteria</taxon>
        <taxon>Pseudomonadati</taxon>
        <taxon>Bacteroidota</taxon>
        <taxon>Bacteroidia</taxon>
        <taxon>Marinilabiliales</taxon>
        <taxon>Prolixibacteraceae</taxon>
        <taxon>Aquipluma</taxon>
    </lineage>
</organism>
<dbReference type="AlphaFoldDB" id="A0A5K7SGA3"/>
<name>A0A5K7SGA3_9BACT</name>
<evidence type="ECO:0000313" key="2">
    <source>
        <dbReference type="Proteomes" id="UP001193389"/>
    </source>
</evidence>
<proteinExistence type="predicted"/>
<protein>
    <submittedName>
        <fullName evidence="1">Uncharacterized protein</fullName>
    </submittedName>
</protein>
<dbReference type="Proteomes" id="UP001193389">
    <property type="component" value="Chromosome"/>
</dbReference>
<evidence type="ECO:0000313" key="1">
    <source>
        <dbReference type="EMBL" id="BBE20467.1"/>
    </source>
</evidence>
<reference evidence="1" key="1">
    <citation type="journal article" date="2020" name="Int. J. Syst. Evol. Microbiol.">
        <title>Aquipluma nitroreducens gen. nov. sp. nov., a novel facultatively anaerobic bacterium isolated from a freshwater lake.</title>
        <authorList>
            <person name="Watanabe M."/>
            <person name="Kojima H."/>
            <person name="Fukui M."/>
        </authorList>
    </citation>
    <scope>NUCLEOTIDE SEQUENCE</scope>
    <source>
        <strain evidence="1">MeG22</strain>
    </source>
</reference>
<gene>
    <name evidence="1" type="ORF">AQPE_4660</name>
</gene>
<dbReference type="EMBL" id="AP018694">
    <property type="protein sequence ID" value="BBE20467.1"/>
    <property type="molecule type" value="Genomic_DNA"/>
</dbReference>
<keyword evidence="2" id="KW-1185">Reference proteome</keyword>